<comment type="caution">
    <text evidence="5">The sequence shown here is derived from an EMBL/GenBank/DDBJ whole genome shotgun (WGS) entry which is preliminary data.</text>
</comment>
<dbReference type="Pfam" id="PF01740">
    <property type="entry name" value="STAS"/>
    <property type="match status" value="1"/>
</dbReference>
<dbReference type="CDD" id="cd07043">
    <property type="entry name" value="STAS_anti-anti-sigma_factors"/>
    <property type="match status" value="1"/>
</dbReference>
<dbReference type="InterPro" id="IPR036513">
    <property type="entry name" value="STAS_dom_sf"/>
</dbReference>
<dbReference type="Proteomes" id="UP001189143">
    <property type="component" value="Unassembled WGS sequence"/>
</dbReference>
<dbReference type="EMBL" id="PDCJ01000001">
    <property type="protein sequence ID" value="PEG31174.1"/>
    <property type="molecule type" value="Genomic_DNA"/>
</dbReference>
<evidence type="ECO:0000256" key="2">
    <source>
        <dbReference type="RuleBase" id="RU003749"/>
    </source>
</evidence>
<sequence>MNVNIKDMEDKKYIQLIGNLDGNSSNDVTEQVLDILNESNNIVIDMGKCPYVSSAGLRSLLTIGKTIKLKSGHMNIINLSEDVKEVMEITGFSGIFKGFED</sequence>
<dbReference type="STRING" id="137838.GCA_001458595_02561"/>
<reference evidence="5 6" key="1">
    <citation type="submission" date="2017-10" db="EMBL/GenBank/DDBJ databases">
        <title>Effective Description of Clostridium neonatale sp. nov. linked to necrotizing enterocolitis in neonates and a clarification of species assignable to the genus Clostridium (Prazmowski 1880) emend. Lawson and Rainey 2016.</title>
        <authorList>
            <person name="Bernard K."/>
            <person name="Burdz T."/>
            <person name="Wiebe D."/>
            <person name="Balcewich B."/>
            <person name="Alfa M."/>
            <person name="Bernier A.-M."/>
        </authorList>
    </citation>
    <scope>NUCLEOTIDE SEQUENCE [LARGE SCALE GENOMIC DNA]</scope>
    <source>
        <strain evidence="5 6">LCDC99A005</strain>
    </source>
</reference>
<dbReference type="SUPFAM" id="SSF52091">
    <property type="entry name" value="SpoIIaa-like"/>
    <property type="match status" value="1"/>
</dbReference>
<dbReference type="Proteomes" id="UP000220840">
    <property type="component" value="Unassembled WGS sequence"/>
</dbReference>
<dbReference type="EMBL" id="CAMTCP010000259">
    <property type="protein sequence ID" value="CAI3660891.1"/>
    <property type="molecule type" value="Genomic_DNA"/>
</dbReference>
<evidence type="ECO:0000313" key="5">
    <source>
        <dbReference type="EMBL" id="PEG31174.1"/>
    </source>
</evidence>
<dbReference type="AlphaFoldDB" id="A0A2A7MHI2"/>
<feature type="domain" description="STAS" evidence="3">
    <location>
        <begin position="1"/>
        <end position="101"/>
    </location>
</feature>
<evidence type="ECO:0000259" key="3">
    <source>
        <dbReference type="PROSITE" id="PS50801"/>
    </source>
</evidence>
<name>A0A2A7MHI2_9CLOT</name>
<dbReference type="PROSITE" id="PS50801">
    <property type="entry name" value="STAS"/>
    <property type="match status" value="1"/>
</dbReference>
<evidence type="ECO:0000256" key="1">
    <source>
        <dbReference type="ARBA" id="ARBA00009013"/>
    </source>
</evidence>
<accession>A0A2A7MHI2</accession>
<dbReference type="GeneID" id="68877418"/>
<dbReference type="InterPro" id="IPR003658">
    <property type="entry name" value="Anti-sigma_ant"/>
</dbReference>
<dbReference type="PANTHER" id="PTHR33495">
    <property type="entry name" value="ANTI-SIGMA FACTOR ANTAGONIST TM_1081-RELATED-RELATED"/>
    <property type="match status" value="1"/>
</dbReference>
<reference evidence="4" key="2">
    <citation type="submission" date="2022-10" db="EMBL/GenBank/DDBJ databases">
        <authorList>
            <person name="Aires J."/>
            <person name="Mesa V."/>
        </authorList>
    </citation>
    <scope>NUCLEOTIDE SEQUENCE</scope>
    <source>
        <strain evidence="4">Clostridium neonatale JD116</strain>
    </source>
</reference>
<protein>
    <recommendedName>
        <fullName evidence="2">Anti-sigma factor antagonist</fullName>
    </recommendedName>
</protein>
<evidence type="ECO:0000313" key="4">
    <source>
        <dbReference type="EMBL" id="CAI3660891.1"/>
    </source>
</evidence>
<dbReference type="OrthoDB" id="9794628at2"/>
<dbReference type="Gene3D" id="3.30.750.24">
    <property type="entry name" value="STAS domain"/>
    <property type="match status" value="1"/>
</dbReference>
<dbReference type="RefSeq" id="WP_058295332.1">
    <property type="nucleotide sequence ID" value="NZ_CAKJVF010000213.1"/>
</dbReference>
<proteinExistence type="inferred from homology"/>
<comment type="similarity">
    <text evidence="1 2">Belongs to the anti-sigma-factor antagonist family.</text>
</comment>
<dbReference type="PANTHER" id="PTHR33495:SF14">
    <property type="entry name" value="ANTI-SIGMA FACTOR ANTAGONIST"/>
    <property type="match status" value="1"/>
</dbReference>
<dbReference type="NCBIfam" id="TIGR00377">
    <property type="entry name" value="ant_ant_sig"/>
    <property type="match status" value="1"/>
</dbReference>
<gene>
    <name evidence="4" type="ORF">CNEO2_50015</name>
    <name evidence="5" type="ORF">CQ394_05465</name>
</gene>
<organism evidence="5 6">
    <name type="scientific">Clostridium neonatale</name>
    <dbReference type="NCBI Taxonomy" id="137838"/>
    <lineage>
        <taxon>Bacteria</taxon>
        <taxon>Bacillati</taxon>
        <taxon>Bacillota</taxon>
        <taxon>Clostridia</taxon>
        <taxon>Eubacteriales</taxon>
        <taxon>Clostridiaceae</taxon>
        <taxon>Clostridium</taxon>
    </lineage>
</organism>
<evidence type="ECO:0000313" key="6">
    <source>
        <dbReference type="Proteomes" id="UP000220840"/>
    </source>
</evidence>
<keyword evidence="6" id="KW-1185">Reference proteome</keyword>
<dbReference type="InterPro" id="IPR002645">
    <property type="entry name" value="STAS_dom"/>
</dbReference>
<dbReference type="GO" id="GO:0043856">
    <property type="term" value="F:anti-sigma factor antagonist activity"/>
    <property type="evidence" value="ECO:0007669"/>
    <property type="project" value="InterPro"/>
</dbReference>